<dbReference type="PANTHER" id="PTHR10434:SF40">
    <property type="entry name" value="1-ACYL-SN-GLYCEROL-3-PHOSPHATE ACYLTRANSFERASE"/>
    <property type="match status" value="1"/>
</dbReference>
<dbReference type="SMART" id="SM00563">
    <property type="entry name" value="PlsC"/>
    <property type="match status" value="1"/>
</dbReference>
<name>A0A328AR83_9CAUL</name>
<evidence type="ECO:0000256" key="3">
    <source>
        <dbReference type="ARBA" id="ARBA00023315"/>
    </source>
</evidence>
<evidence type="ECO:0000313" key="6">
    <source>
        <dbReference type="Proteomes" id="UP000249254"/>
    </source>
</evidence>
<evidence type="ECO:0000313" key="5">
    <source>
        <dbReference type="EMBL" id="RAK56246.1"/>
    </source>
</evidence>
<dbReference type="AlphaFoldDB" id="A0A328AR83"/>
<reference evidence="6" key="1">
    <citation type="submission" date="2018-05" db="EMBL/GenBank/DDBJ databases">
        <authorList>
            <person name="Li X."/>
        </authorList>
    </citation>
    <scope>NUCLEOTIDE SEQUENCE [LARGE SCALE GENOMIC DNA]</scope>
    <source>
        <strain evidence="6">LX32</strain>
    </source>
</reference>
<dbReference type="SUPFAM" id="SSF69593">
    <property type="entry name" value="Glycerol-3-phosphate (1)-acyltransferase"/>
    <property type="match status" value="1"/>
</dbReference>
<comment type="caution">
    <text evidence="5">The sequence shown here is derived from an EMBL/GenBank/DDBJ whole genome shotgun (WGS) entry which is preliminary data.</text>
</comment>
<feature type="domain" description="Phospholipid/glycerol acyltransferase" evidence="4">
    <location>
        <begin position="38"/>
        <end position="152"/>
    </location>
</feature>
<evidence type="ECO:0000256" key="2">
    <source>
        <dbReference type="ARBA" id="ARBA00022679"/>
    </source>
</evidence>
<keyword evidence="3 5" id="KW-0012">Acyltransferase</keyword>
<keyword evidence="6" id="KW-1185">Reference proteome</keyword>
<dbReference type="InterPro" id="IPR002123">
    <property type="entry name" value="Plipid/glycerol_acylTrfase"/>
</dbReference>
<dbReference type="EMBL" id="QFYQ01000001">
    <property type="protein sequence ID" value="RAK56246.1"/>
    <property type="molecule type" value="Genomic_DNA"/>
</dbReference>
<dbReference type="Proteomes" id="UP000249254">
    <property type="component" value="Unassembled WGS sequence"/>
</dbReference>
<dbReference type="GO" id="GO:0006654">
    <property type="term" value="P:phosphatidic acid biosynthetic process"/>
    <property type="evidence" value="ECO:0007669"/>
    <property type="project" value="TreeGrafter"/>
</dbReference>
<dbReference type="CDD" id="cd07989">
    <property type="entry name" value="LPLAT_AGPAT-like"/>
    <property type="match status" value="1"/>
</dbReference>
<protein>
    <submittedName>
        <fullName evidence="5">1-acyl-sn-glycerol-3-phosphate acyltransferase</fullName>
    </submittedName>
</protein>
<dbReference type="PANTHER" id="PTHR10434">
    <property type="entry name" value="1-ACYL-SN-GLYCEROL-3-PHOSPHATE ACYLTRANSFERASE"/>
    <property type="match status" value="1"/>
</dbReference>
<evidence type="ECO:0000259" key="4">
    <source>
        <dbReference type="SMART" id="SM00563"/>
    </source>
</evidence>
<accession>A0A328AR83</accession>
<proteinExistence type="predicted"/>
<dbReference type="OrthoDB" id="9808424at2"/>
<evidence type="ECO:0000256" key="1">
    <source>
        <dbReference type="ARBA" id="ARBA00005189"/>
    </source>
</evidence>
<dbReference type="Pfam" id="PF01553">
    <property type="entry name" value="Acyltransferase"/>
    <property type="match status" value="1"/>
</dbReference>
<organism evidence="5 6">
    <name type="scientific">Phenylobacterium soli</name>
    <dbReference type="NCBI Taxonomy" id="2170551"/>
    <lineage>
        <taxon>Bacteria</taxon>
        <taxon>Pseudomonadati</taxon>
        <taxon>Pseudomonadota</taxon>
        <taxon>Alphaproteobacteria</taxon>
        <taxon>Caulobacterales</taxon>
        <taxon>Caulobacteraceae</taxon>
        <taxon>Phenylobacterium</taxon>
    </lineage>
</organism>
<gene>
    <name evidence="5" type="ORF">DJ017_06170</name>
</gene>
<dbReference type="GO" id="GO:0003841">
    <property type="term" value="F:1-acylglycerol-3-phosphate O-acyltransferase activity"/>
    <property type="evidence" value="ECO:0007669"/>
    <property type="project" value="TreeGrafter"/>
</dbReference>
<sequence>MIRKLSRAWARGVLALLAAIVGLRYVVRGADNRPPQPCLIVVNHQSTWETLAALVLFPDVAIVAKRQLLRIPVMGWYLKHSPMIIIDREQGTKALRQMTHASRVALAEGRSVLIFPQGTRTPVGIPVRFKRGVELLYRSLAIPVLPVALDAGRFWGPGAWAKAPGTVTVSMLTPIEPGMSAAQFVRMAEAAIEAETAVMAIGSSIES</sequence>
<keyword evidence="2 5" id="KW-0808">Transferase</keyword>
<comment type="pathway">
    <text evidence="1">Lipid metabolism.</text>
</comment>